<organism evidence="1 2">
    <name type="scientific">Nephila pilipes</name>
    <name type="common">Giant wood spider</name>
    <name type="synonym">Nephila maculata</name>
    <dbReference type="NCBI Taxonomy" id="299642"/>
    <lineage>
        <taxon>Eukaryota</taxon>
        <taxon>Metazoa</taxon>
        <taxon>Ecdysozoa</taxon>
        <taxon>Arthropoda</taxon>
        <taxon>Chelicerata</taxon>
        <taxon>Arachnida</taxon>
        <taxon>Araneae</taxon>
        <taxon>Araneomorphae</taxon>
        <taxon>Entelegynae</taxon>
        <taxon>Araneoidea</taxon>
        <taxon>Nephilidae</taxon>
        <taxon>Nephila</taxon>
    </lineage>
</organism>
<evidence type="ECO:0000313" key="2">
    <source>
        <dbReference type="Proteomes" id="UP000887013"/>
    </source>
</evidence>
<accession>A0A8X6PPE2</accession>
<protein>
    <submittedName>
        <fullName evidence="1">Uncharacterized protein</fullName>
    </submittedName>
</protein>
<proteinExistence type="predicted"/>
<reference evidence="1" key="1">
    <citation type="submission" date="2020-08" db="EMBL/GenBank/DDBJ databases">
        <title>Multicomponent nature underlies the extraordinary mechanical properties of spider dragline silk.</title>
        <authorList>
            <person name="Kono N."/>
            <person name="Nakamura H."/>
            <person name="Mori M."/>
            <person name="Yoshida Y."/>
            <person name="Ohtoshi R."/>
            <person name="Malay A.D."/>
            <person name="Moran D.A.P."/>
            <person name="Tomita M."/>
            <person name="Numata K."/>
            <person name="Arakawa K."/>
        </authorList>
    </citation>
    <scope>NUCLEOTIDE SEQUENCE</scope>
</reference>
<evidence type="ECO:0000313" key="1">
    <source>
        <dbReference type="EMBL" id="GFT81860.1"/>
    </source>
</evidence>
<dbReference type="OrthoDB" id="6928727at2759"/>
<keyword evidence="2" id="KW-1185">Reference proteome</keyword>
<gene>
    <name evidence="1" type="ORF">NPIL_235911</name>
</gene>
<dbReference type="EMBL" id="BMAW01023248">
    <property type="protein sequence ID" value="GFT81860.1"/>
    <property type="molecule type" value="Genomic_DNA"/>
</dbReference>
<dbReference type="Proteomes" id="UP000887013">
    <property type="component" value="Unassembled WGS sequence"/>
</dbReference>
<sequence>MPHNKLLYFPSESAQFSESYENETSAITNKGEDSISNLNLGSNIFYPTSSVTNGNVQSSFSATSLVQNRLMSTVLLNKPVFFIRDKYRNLQSIRELLNADSQSDIMTKECAIRLEL</sequence>
<dbReference type="AlphaFoldDB" id="A0A8X6PPE2"/>
<comment type="caution">
    <text evidence="1">The sequence shown here is derived from an EMBL/GenBank/DDBJ whole genome shotgun (WGS) entry which is preliminary data.</text>
</comment>
<name>A0A8X6PPE2_NEPPI</name>